<evidence type="ECO:0000256" key="10">
    <source>
        <dbReference type="ARBA" id="ARBA00023329"/>
    </source>
</evidence>
<keyword evidence="4 11" id="KW-0812">Transmembrane</keyword>
<keyword evidence="8" id="KW-0770">Synapse</keyword>
<gene>
    <name evidence="12" type="ORF">ACJMK2_026683</name>
</gene>
<evidence type="ECO:0008006" key="14">
    <source>
        <dbReference type="Google" id="ProtNLM"/>
    </source>
</evidence>
<dbReference type="GO" id="GO:0030672">
    <property type="term" value="C:synaptic vesicle membrane"/>
    <property type="evidence" value="ECO:0007669"/>
    <property type="project" value="UniProtKB-SubCell"/>
</dbReference>
<evidence type="ECO:0000256" key="4">
    <source>
        <dbReference type="ARBA" id="ARBA00022692"/>
    </source>
</evidence>
<evidence type="ECO:0000256" key="8">
    <source>
        <dbReference type="ARBA" id="ARBA00023018"/>
    </source>
</evidence>
<dbReference type="GO" id="GO:0031901">
    <property type="term" value="C:early endosome membrane"/>
    <property type="evidence" value="ECO:0007669"/>
    <property type="project" value="UniProtKB-SubCell"/>
</dbReference>
<reference evidence="12 13" key="1">
    <citation type="submission" date="2024-11" db="EMBL/GenBank/DDBJ databases">
        <title>Chromosome-level genome assembly of the freshwater bivalve Anodonta woodiana.</title>
        <authorList>
            <person name="Chen X."/>
        </authorList>
    </citation>
    <scope>NUCLEOTIDE SEQUENCE [LARGE SCALE GENOMIC DNA]</scope>
    <source>
        <strain evidence="12">MN2024</strain>
        <tissue evidence="12">Gills</tissue>
    </source>
</reference>
<evidence type="ECO:0000256" key="1">
    <source>
        <dbReference type="ARBA" id="ARBA00004146"/>
    </source>
</evidence>
<comment type="similarity">
    <text evidence="3">Belongs to the TMEM163 family.</text>
</comment>
<dbReference type="InterPro" id="IPR026765">
    <property type="entry name" value="Tmem163"/>
</dbReference>
<dbReference type="Proteomes" id="UP001634394">
    <property type="component" value="Unassembled WGS sequence"/>
</dbReference>
<evidence type="ECO:0000256" key="7">
    <source>
        <dbReference type="ARBA" id="ARBA00022989"/>
    </source>
</evidence>
<feature type="transmembrane region" description="Helical" evidence="11">
    <location>
        <begin position="85"/>
        <end position="104"/>
    </location>
</feature>
<accession>A0ABD3XKB9</accession>
<keyword evidence="6" id="KW-0862">Zinc</keyword>
<proteinExistence type="inferred from homology"/>
<keyword evidence="9 11" id="KW-0472">Membrane</keyword>
<evidence type="ECO:0000256" key="9">
    <source>
        <dbReference type="ARBA" id="ARBA00023136"/>
    </source>
</evidence>
<sequence>MDEAQQMWEKKIIPNWVDGKDENNENMSEKAILLQHNQQVVDKTAARLRMAAIILSWISVISAFGLGIVATFFACESDSQSMLSFGLDALLDSFSSMVILWRFYGSVVNSEEKEKIACGILGVLFLISFGSLASKSIFALVVHETMEGLTVTVAIVNGIICSILGFTKIYVGFKLDSRALRTDSAITLTGAVLSFMGLISIEVYHLNENLWYLDDIFGLTCSLFFLVYGLWVLWTVLRK</sequence>
<evidence type="ECO:0000313" key="12">
    <source>
        <dbReference type="EMBL" id="KAL3886704.1"/>
    </source>
</evidence>
<name>A0ABD3XKB9_SINWO</name>
<evidence type="ECO:0000256" key="3">
    <source>
        <dbReference type="ARBA" id="ARBA00008731"/>
    </source>
</evidence>
<keyword evidence="7 11" id="KW-1133">Transmembrane helix</keyword>
<feature type="transmembrane region" description="Helical" evidence="11">
    <location>
        <begin position="185"/>
        <end position="204"/>
    </location>
</feature>
<evidence type="ECO:0000256" key="6">
    <source>
        <dbReference type="ARBA" id="ARBA00022833"/>
    </source>
</evidence>
<dbReference type="Gene3D" id="1.20.1510.10">
    <property type="entry name" value="Cation efflux protein transmembrane domain"/>
    <property type="match status" value="1"/>
</dbReference>
<dbReference type="SUPFAM" id="SSF161111">
    <property type="entry name" value="Cation efflux protein transmembrane domain-like"/>
    <property type="match status" value="1"/>
</dbReference>
<feature type="transmembrane region" description="Helical" evidence="11">
    <location>
        <begin position="116"/>
        <end position="142"/>
    </location>
</feature>
<evidence type="ECO:0000256" key="2">
    <source>
        <dbReference type="ARBA" id="ARBA00004644"/>
    </source>
</evidence>
<feature type="transmembrane region" description="Helical" evidence="11">
    <location>
        <begin position="148"/>
        <end position="173"/>
    </location>
</feature>
<keyword evidence="10" id="KW-0968">Cytoplasmic vesicle</keyword>
<dbReference type="AlphaFoldDB" id="A0ABD3XKB9"/>
<evidence type="ECO:0000313" key="13">
    <source>
        <dbReference type="Proteomes" id="UP001634394"/>
    </source>
</evidence>
<keyword evidence="5" id="KW-0967">Endosome</keyword>
<comment type="subcellular location">
    <subcellularLocation>
        <location evidence="2">Cytoplasmic vesicle</location>
        <location evidence="2">Secretory vesicle</location>
        <location evidence="2">Synaptic vesicle membrane</location>
        <topology evidence="2">Multi-pass membrane protein</topology>
    </subcellularLocation>
    <subcellularLocation>
        <location evidence="1">Early endosome membrane</location>
    </subcellularLocation>
</comment>
<keyword evidence="13" id="KW-1185">Reference proteome</keyword>
<feature type="transmembrane region" description="Helical" evidence="11">
    <location>
        <begin position="216"/>
        <end position="237"/>
    </location>
</feature>
<comment type="caution">
    <text evidence="12">The sequence shown here is derived from an EMBL/GenBank/DDBJ whole genome shotgun (WGS) entry which is preliminary data.</text>
</comment>
<evidence type="ECO:0000256" key="5">
    <source>
        <dbReference type="ARBA" id="ARBA00022753"/>
    </source>
</evidence>
<organism evidence="12 13">
    <name type="scientific">Sinanodonta woodiana</name>
    <name type="common">Chinese pond mussel</name>
    <name type="synonym">Anodonta woodiana</name>
    <dbReference type="NCBI Taxonomy" id="1069815"/>
    <lineage>
        <taxon>Eukaryota</taxon>
        <taxon>Metazoa</taxon>
        <taxon>Spiralia</taxon>
        <taxon>Lophotrochozoa</taxon>
        <taxon>Mollusca</taxon>
        <taxon>Bivalvia</taxon>
        <taxon>Autobranchia</taxon>
        <taxon>Heteroconchia</taxon>
        <taxon>Palaeoheterodonta</taxon>
        <taxon>Unionida</taxon>
        <taxon>Unionoidea</taxon>
        <taxon>Unionidae</taxon>
        <taxon>Unioninae</taxon>
        <taxon>Sinanodonta</taxon>
    </lineage>
</organism>
<protein>
    <recommendedName>
        <fullName evidence="14">Transmembrane protein 163</fullName>
    </recommendedName>
</protein>
<dbReference type="PANTHER" id="PTHR31937">
    <property type="entry name" value="TRANSMEMBRANE PROTEIN 163"/>
    <property type="match status" value="1"/>
</dbReference>
<dbReference type="PANTHER" id="PTHR31937:SF2">
    <property type="entry name" value="TRANSMEMBRANE PROTEIN 163"/>
    <property type="match status" value="1"/>
</dbReference>
<dbReference type="InterPro" id="IPR027469">
    <property type="entry name" value="Cation_efflux_TMD_sf"/>
</dbReference>
<evidence type="ECO:0000256" key="11">
    <source>
        <dbReference type="SAM" id="Phobius"/>
    </source>
</evidence>
<dbReference type="EMBL" id="JBJQND010000002">
    <property type="protein sequence ID" value="KAL3886704.1"/>
    <property type="molecule type" value="Genomic_DNA"/>
</dbReference>
<feature type="transmembrane region" description="Helical" evidence="11">
    <location>
        <begin position="52"/>
        <end position="73"/>
    </location>
</feature>